<organism evidence="3 4">
    <name type="scientific">Thalassospira marina</name>
    <dbReference type="NCBI Taxonomy" id="2048283"/>
    <lineage>
        <taxon>Bacteria</taxon>
        <taxon>Pseudomonadati</taxon>
        <taxon>Pseudomonadota</taxon>
        <taxon>Alphaproteobacteria</taxon>
        <taxon>Rhodospirillales</taxon>
        <taxon>Thalassospiraceae</taxon>
        <taxon>Thalassospira</taxon>
    </lineage>
</organism>
<evidence type="ECO:0000313" key="4">
    <source>
        <dbReference type="Proteomes" id="UP000233597"/>
    </source>
</evidence>
<name>A0A2N3KIP3_9PROT</name>
<gene>
    <name evidence="3" type="ORF">COO20_21310</name>
</gene>
<feature type="region of interest" description="Disordered" evidence="2">
    <location>
        <begin position="719"/>
        <end position="746"/>
    </location>
</feature>
<evidence type="ECO:0000256" key="2">
    <source>
        <dbReference type="SAM" id="MobiDB-lite"/>
    </source>
</evidence>
<sequence length="746" mass="81225">MINAGRSPADVEQLLDSFESLWVPSFGAGSSRAAPNMASRREYDAALRSAVGAESFDRFTASLRDYRSAQHLTADINERLYKAGGAELFDRSEAEASRLEIMRGDIVKAVREMNPTADIKVFLQGLDGTAPSVDMDPLRGTIAIALDSDGFDPDKAVNVAVFEGLTHVLNQKERAILDEAFSTFDQVSLDNGKTWRKLAPGETIKFPPGGEKDGMAQLFDAEGNRLGVFQHRSTVIESELTGKRAAQAFAKYRTGRDKPGPLVEQALKPFNRFFERVNNLARGRGFQSVEDIYLKVAGGELGIRAEIKARQYGVRLPLPGDNKALYDHSRQSIKKMSNFELAAEIRSQRKEIDKARKDMKSVRRQIFAYSSPAKKLSSAANFLSKGGDDAFKKDLKNINELQRGLAAMMAESRQRSSQQFSETMGIPPEPPAQRYSDRLAAQISQELNSAPGQEFEGKLANYEVRRSEGNYDVGIRSQQSADSVKIGVAATIGGAAALINAVEQIGSGQTTMQANRLAVEATQAGTAGNQDIRKILDSGLVDPALNAAISEKDVQAFVYPLKTGDIIFQTDDGRWLAARSENFLKFVSQVGDQHLQAAADVIRDNVVNLDQAPKRTRDLGMAPASPLANQPGITPTDDMGTPSMAASIGGKAMTVGEGKADKTAFKKDLEGLTNDQLVANLRKTQEKSGQIGNSAPRVELQERRSLKRAETALLEVMNSRGIDTKPFSSQTIKSQTTSAQKTGPKR</sequence>
<comment type="caution">
    <text evidence="3">The sequence shown here is derived from an EMBL/GenBank/DDBJ whole genome shotgun (WGS) entry which is preliminary data.</text>
</comment>
<accession>A0A2N3KIP3</accession>
<reference evidence="3 4" key="1">
    <citation type="submission" date="2017-09" db="EMBL/GenBank/DDBJ databases">
        <title>Biodiversity and function of Thalassospira species in the particle-attached aromatic-hydrocarbon-degrading consortia from the surface seawater of the South China Sea.</title>
        <authorList>
            <person name="Dong C."/>
            <person name="Liu R."/>
            <person name="Shao Z."/>
        </authorList>
    </citation>
    <scope>NUCLEOTIDE SEQUENCE [LARGE SCALE GENOMIC DNA]</scope>
    <source>
        <strain evidence="3 4">CSC1P2</strain>
    </source>
</reference>
<evidence type="ECO:0000256" key="1">
    <source>
        <dbReference type="SAM" id="Coils"/>
    </source>
</evidence>
<feature type="region of interest" description="Disordered" evidence="2">
    <location>
        <begin position="683"/>
        <end position="703"/>
    </location>
</feature>
<protein>
    <submittedName>
        <fullName evidence="3">Uncharacterized protein</fullName>
    </submittedName>
</protein>
<feature type="coiled-coil region" evidence="1">
    <location>
        <begin position="338"/>
        <end position="365"/>
    </location>
</feature>
<dbReference type="AlphaFoldDB" id="A0A2N3KIP3"/>
<dbReference type="Proteomes" id="UP000233597">
    <property type="component" value="Unassembled WGS sequence"/>
</dbReference>
<keyword evidence="1" id="KW-0175">Coiled coil</keyword>
<feature type="compositionally biased region" description="Polar residues" evidence="2">
    <location>
        <begin position="726"/>
        <end position="746"/>
    </location>
</feature>
<proteinExistence type="predicted"/>
<dbReference type="EMBL" id="NWTK01000017">
    <property type="protein sequence ID" value="PKR50418.1"/>
    <property type="molecule type" value="Genomic_DNA"/>
</dbReference>
<feature type="region of interest" description="Disordered" evidence="2">
    <location>
        <begin position="617"/>
        <end position="647"/>
    </location>
</feature>
<evidence type="ECO:0000313" key="3">
    <source>
        <dbReference type="EMBL" id="PKR50418.1"/>
    </source>
</evidence>